<dbReference type="GO" id="GO:0005634">
    <property type="term" value="C:nucleus"/>
    <property type="evidence" value="ECO:0007669"/>
    <property type="project" value="UniProtKB-SubCell"/>
</dbReference>
<keyword evidence="4 11" id="KW-0808">Transferase</keyword>
<keyword evidence="14" id="KW-1185">Reference proteome</keyword>
<comment type="subunit">
    <text evidence="11">Monomer.</text>
</comment>
<feature type="domain" description="SAM-dependent methyltransferase TRM5/TYW2-type" evidence="12">
    <location>
        <begin position="146"/>
        <end position="415"/>
    </location>
</feature>
<dbReference type="PROSITE" id="PS51684">
    <property type="entry name" value="SAM_MT_TRM5_TYW2"/>
    <property type="match status" value="1"/>
</dbReference>
<dbReference type="AlphaFoldDB" id="A0A1D1VGA0"/>
<accession>A0A1D1VGA0</accession>
<dbReference type="GO" id="GO:0002939">
    <property type="term" value="P:tRNA N1-guanine methylation"/>
    <property type="evidence" value="ECO:0007669"/>
    <property type="project" value="TreeGrafter"/>
</dbReference>
<dbReference type="STRING" id="947166.A0A1D1VGA0"/>
<protein>
    <recommendedName>
        <fullName evidence="11">tRNA (guanine(37)-N1)-methyltransferase</fullName>
        <ecNumber evidence="11">2.1.1.228</ecNumber>
    </recommendedName>
    <alternativeName>
        <fullName evidence="11">M1G-methyltransferase</fullName>
    </alternativeName>
    <alternativeName>
        <fullName evidence="11">tRNA [GM37] methyltransferase</fullName>
    </alternativeName>
    <alternativeName>
        <fullName evidence="11">tRNA methyltransferase 5 homolog</fullName>
    </alternativeName>
</protein>
<dbReference type="InterPro" id="IPR025792">
    <property type="entry name" value="tRNA_Gua_MeTrfase_euk"/>
</dbReference>
<evidence type="ECO:0000256" key="3">
    <source>
        <dbReference type="ARBA" id="ARBA00022603"/>
    </source>
</evidence>
<dbReference type="FunFam" id="3.30.300.110:FF:000001">
    <property type="entry name" value="tRNA (guanine(37)-N1)-methyltransferase"/>
    <property type="match status" value="1"/>
</dbReference>
<comment type="caution">
    <text evidence="13">The sequence shown here is derived from an EMBL/GenBank/DDBJ whole genome shotgun (WGS) entry which is preliminary data.</text>
</comment>
<dbReference type="Pfam" id="PF02475">
    <property type="entry name" value="TRM5-TYW2_MTfase"/>
    <property type="match status" value="1"/>
</dbReference>
<dbReference type="CDD" id="cd02440">
    <property type="entry name" value="AdoMet_MTases"/>
    <property type="match status" value="1"/>
</dbReference>
<feature type="binding site" evidence="11">
    <location>
        <begin position="301"/>
        <end position="302"/>
    </location>
    <ligand>
        <name>S-adenosyl-L-methionine</name>
        <dbReference type="ChEBI" id="CHEBI:59789"/>
    </ligand>
</feature>
<comment type="subcellular location">
    <subcellularLocation>
        <location evidence="11">Mitochondrion matrix</location>
    </subcellularLocation>
    <subcellularLocation>
        <location evidence="11">Nucleus</location>
    </subcellularLocation>
    <subcellularLocation>
        <location evidence="11">Cytoplasm</location>
    </subcellularLocation>
    <text evidence="11">Predominantly in the mitochondria and in the nucleus.</text>
</comment>
<comment type="function">
    <text evidence="9">Involved in mitochondrial tRNA methylation. Specifically methylates the N1 position of guanosine-37 in various tRNAs. Methylation is not dependent on the nature of the nucleoside 5' of the target nucleoside. This is the first step in the biosynthesis of wybutosine (yW), a modified base adjacent to the anticodon of tRNAs and required for accurate decoding.</text>
</comment>
<proteinExistence type="inferred from homology"/>
<keyword evidence="5 11" id="KW-0949">S-adenosyl-L-methionine</keyword>
<evidence type="ECO:0000313" key="13">
    <source>
        <dbReference type="EMBL" id="GAU99950.1"/>
    </source>
</evidence>
<dbReference type="InterPro" id="IPR056743">
    <property type="entry name" value="TRM5-TYW2-like_MTfase"/>
</dbReference>
<comment type="similarity">
    <text evidence="1">Belongs to the class I-like SAM-binding methyltransferase superfamily. TRM5/TYW2 family.</text>
</comment>
<dbReference type="Proteomes" id="UP000186922">
    <property type="component" value="Unassembled WGS sequence"/>
</dbReference>
<sequence length="455" mass="51833">MLFRRYLGLLWIKTMSTSLQPPASIRGMKELDRNAFQKTIDIPCLRTPARALLFPPVTATLRKSLLRLPKIKAFQPAETDGEKIVLLDPEKAPAWDSIDGRDVLEQHGLSAEAFHRRQICLSYANFSPHEILVAVLGDSAPNVAGFSSVGHIIHLNLRSEHEPYKKIIGQVLVDKIPTCRTVINKINQIENEYRNINYEILAGVDDLTTVVKESNCSFHLDYSQVYWNPRLSTEHERLVKEVPSNCVLYDVFAGIGPFAIPAAKKKCEVLANDLNPVSYEYLLKNITVNKVKDRVQAFNMDGRDFIHGPMKEDLLRRWKDKPEVVTHVVMNLPALAADFVDAFRELFHDVNLPVPAGLPVVHVYAFEKNEDKDGLLERVRTNLRYDLKKEAVTRFFVRQVAPSKDMVRLRFELPWELLTAKPKNSVMESSSEYLTNDLTSVEPNVKRRKVLDGNP</sequence>
<evidence type="ECO:0000256" key="8">
    <source>
        <dbReference type="ARBA" id="ARBA00023242"/>
    </source>
</evidence>
<keyword evidence="2 11" id="KW-0963">Cytoplasm</keyword>
<dbReference type="EMBL" id="BDGG01000005">
    <property type="protein sequence ID" value="GAU99950.1"/>
    <property type="molecule type" value="Genomic_DNA"/>
</dbReference>
<evidence type="ECO:0000256" key="5">
    <source>
        <dbReference type="ARBA" id="ARBA00022691"/>
    </source>
</evidence>
<dbReference type="HAMAP" id="MF_03152">
    <property type="entry name" value="TRM5"/>
    <property type="match status" value="1"/>
</dbReference>
<dbReference type="Gene3D" id="3.30.300.110">
    <property type="entry name" value="Met-10+ protein-like domains"/>
    <property type="match status" value="1"/>
</dbReference>
<feature type="binding site" evidence="11">
    <location>
        <position position="235"/>
    </location>
    <ligand>
        <name>S-adenosyl-L-methionine</name>
        <dbReference type="ChEBI" id="CHEBI:59789"/>
    </ligand>
</feature>
<evidence type="ECO:0000256" key="10">
    <source>
        <dbReference type="ARBA" id="ARBA00047783"/>
    </source>
</evidence>
<feature type="binding site" evidence="11">
    <location>
        <position position="331"/>
    </location>
    <ligand>
        <name>S-adenosyl-L-methionine</name>
        <dbReference type="ChEBI" id="CHEBI:59789"/>
    </ligand>
</feature>
<dbReference type="EC" id="2.1.1.228" evidence="11"/>
<comment type="function">
    <text evidence="11">Specifically methylates the N1 position of guanosine-37 in various cytoplasmic and mitochondrial tRNAs. Methylation is not dependent on the nature of the nucleoside 5' of the target nucleoside. This is the first step in the biosynthesis of wybutosine (yW), a modified base adjacent to the anticodon of tRNAs and required for accurate decoding.</text>
</comment>
<dbReference type="Pfam" id="PF25133">
    <property type="entry name" value="TYW2_N_2"/>
    <property type="match status" value="1"/>
</dbReference>
<comment type="similarity">
    <text evidence="11">Belongs to the TRM5 / TYW2 family.</text>
</comment>
<dbReference type="InterPro" id="IPR056744">
    <property type="entry name" value="TRM5/TYW2-like_N"/>
</dbReference>
<evidence type="ECO:0000256" key="2">
    <source>
        <dbReference type="ARBA" id="ARBA00022490"/>
    </source>
</evidence>
<reference evidence="13 14" key="1">
    <citation type="journal article" date="2016" name="Nat. Commun.">
        <title>Extremotolerant tardigrade genome and improved radiotolerance of human cultured cells by tardigrade-unique protein.</title>
        <authorList>
            <person name="Hashimoto T."/>
            <person name="Horikawa D.D."/>
            <person name="Saito Y."/>
            <person name="Kuwahara H."/>
            <person name="Kozuka-Hata H."/>
            <person name="Shin-I T."/>
            <person name="Minakuchi Y."/>
            <person name="Ohishi K."/>
            <person name="Motoyama A."/>
            <person name="Aizu T."/>
            <person name="Enomoto A."/>
            <person name="Kondo K."/>
            <person name="Tanaka S."/>
            <person name="Hara Y."/>
            <person name="Koshikawa S."/>
            <person name="Sagara H."/>
            <person name="Miura T."/>
            <person name="Yokobori S."/>
            <person name="Miyagawa K."/>
            <person name="Suzuki Y."/>
            <person name="Kubo T."/>
            <person name="Oyama M."/>
            <person name="Kohara Y."/>
            <person name="Fujiyama A."/>
            <person name="Arakawa K."/>
            <person name="Katayama T."/>
            <person name="Toyoda A."/>
            <person name="Kunieda T."/>
        </authorList>
    </citation>
    <scope>NUCLEOTIDE SEQUENCE [LARGE SCALE GENOMIC DNA]</scope>
    <source>
        <strain evidence="13 14">YOKOZUNA-1</strain>
    </source>
</reference>
<keyword evidence="3 11" id="KW-0489">Methyltransferase</keyword>
<dbReference type="SUPFAM" id="SSF53335">
    <property type="entry name" value="S-adenosyl-L-methionine-dependent methyltransferases"/>
    <property type="match status" value="1"/>
</dbReference>
<keyword evidence="7 11" id="KW-0496">Mitochondrion</keyword>
<dbReference type="PANTHER" id="PTHR23245">
    <property type="entry name" value="TRNA METHYLTRANSFERASE"/>
    <property type="match status" value="1"/>
</dbReference>
<dbReference type="GO" id="GO:0070901">
    <property type="term" value="P:mitochondrial tRNA methylation"/>
    <property type="evidence" value="ECO:0007669"/>
    <property type="project" value="TreeGrafter"/>
</dbReference>
<evidence type="ECO:0000256" key="9">
    <source>
        <dbReference type="ARBA" id="ARBA00045951"/>
    </source>
</evidence>
<dbReference type="InterPro" id="IPR030382">
    <property type="entry name" value="MeTrfase_TRM5/TYW2"/>
</dbReference>
<dbReference type="GO" id="GO:0005759">
    <property type="term" value="C:mitochondrial matrix"/>
    <property type="evidence" value="ECO:0007669"/>
    <property type="project" value="UniProtKB-SubCell"/>
</dbReference>
<dbReference type="GO" id="GO:0052906">
    <property type="term" value="F:tRNA (guanine(37)-N1)-methyltransferase activity"/>
    <property type="evidence" value="ECO:0007669"/>
    <property type="project" value="UniProtKB-UniRule"/>
</dbReference>
<organism evidence="13 14">
    <name type="scientific">Ramazzottius varieornatus</name>
    <name type="common">Water bear</name>
    <name type="synonym">Tardigrade</name>
    <dbReference type="NCBI Taxonomy" id="947166"/>
    <lineage>
        <taxon>Eukaryota</taxon>
        <taxon>Metazoa</taxon>
        <taxon>Ecdysozoa</taxon>
        <taxon>Tardigrada</taxon>
        <taxon>Eutardigrada</taxon>
        <taxon>Parachela</taxon>
        <taxon>Hypsibioidea</taxon>
        <taxon>Ramazzottiidae</taxon>
        <taxon>Ramazzottius</taxon>
    </lineage>
</organism>
<comment type="catalytic activity">
    <reaction evidence="10 11">
        <text>guanosine(37) in tRNA + S-adenosyl-L-methionine = N(1)-methylguanosine(37) in tRNA + S-adenosyl-L-homocysteine + H(+)</text>
        <dbReference type="Rhea" id="RHEA:36899"/>
        <dbReference type="Rhea" id="RHEA-COMP:10145"/>
        <dbReference type="Rhea" id="RHEA-COMP:10147"/>
        <dbReference type="ChEBI" id="CHEBI:15378"/>
        <dbReference type="ChEBI" id="CHEBI:57856"/>
        <dbReference type="ChEBI" id="CHEBI:59789"/>
        <dbReference type="ChEBI" id="CHEBI:73542"/>
        <dbReference type="ChEBI" id="CHEBI:74269"/>
        <dbReference type="EC" id="2.1.1.228"/>
    </reaction>
</comment>
<feature type="binding site" evidence="11">
    <location>
        <begin position="273"/>
        <end position="274"/>
    </location>
    <ligand>
        <name>S-adenosyl-L-methionine</name>
        <dbReference type="ChEBI" id="CHEBI:59789"/>
    </ligand>
</feature>
<evidence type="ECO:0000256" key="11">
    <source>
        <dbReference type="HAMAP-Rule" id="MF_03152"/>
    </source>
</evidence>
<evidence type="ECO:0000256" key="4">
    <source>
        <dbReference type="ARBA" id="ARBA00022679"/>
    </source>
</evidence>
<keyword evidence="8 11" id="KW-0539">Nucleus</keyword>
<dbReference type="InterPro" id="IPR029063">
    <property type="entry name" value="SAM-dependent_MTases_sf"/>
</dbReference>
<evidence type="ECO:0000259" key="12">
    <source>
        <dbReference type="PROSITE" id="PS51684"/>
    </source>
</evidence>
<dbReference type="Gene3D" id="3.40.50.150">
    <property type="entry name" value="Vaccinia Virus protein VP39"/>
    <property type="match status" value="1"/>
</dbReference>
<dbReference type="OrthoDB" id="408788at2759"/>
<evidence type="ECO:0000313" key="14">
    <source>
        <dbReference type="Proteomes" id="UP000186922"/>
    </source>
</evidence>
<dbReference type="PANTHER" id="PTHR23245:SF36">
    <property type="entry name" value="TRNA (GUANINE(37)-N1)-METHYLTRANSFERASE"/>
    <property type="match status" value="1"/>
</dbReference>
<evidence type="ECO:0000256" key="1">
    <source>
        <dbReference type="ARBA" id="ARBA00009775"/>
    </source>
</evidence>
<keyword evidence="6 11" id="KW-0819">tRNA processing</keyword>
<evidence type="ECO:0000256" key="6">
    <source>
        <dbReference type="ARBA" id="ARBA00022694"/>
    </source>
</evidence>
<gene>
    <name evidence="13" type="primary">RvY_10881-1</name>
    <name evidence="13" type="synonym">RvY_10881.1</name>
    <name evidence="13" type="ORF">RvY_10881</name>
</gene>
<evidence type="ECO:0000256" key="7">
    <source>
        <dbReference type="ARBA" id="ARBA00023128"/>
    </source>
</evidence>
<name>A0A1D1VGA0_RAMVA</name>